<dbReference type="Proteomes" id="UP001234297">
    <property type="component" value="Chromosome 6"/>
</dbReference>
<protein>
    <submittedName>
        <fullName evidence="1">Uncharacterized protein</fullName>
    </submittedName>
</protein>
<sequence length="114" mass="13279">MVFIPEVLMAKTERDVSLAKLAILSNYIYIFQVVEDNIPISLEKPCWLIALANMFVVIHVIGRYQIFTMPVFDMMETVLVKRLHFTPGLTLRLISRSIYVEMDQLHRGKKLTDH</sequence>
<name>A0ACC2L4M2_PERAE</name>
<gene>
    <name evidence="1" type="ORF">MRB53_021773</name>
</gene>
<organism evidence="1 2">
    <name type="scientific">Persea americana</name>
    <name type="common">Avocado</name>
    <dbReference type="NCBI Taxonomy" id="3435"/>
    <lineage>
        <taxon>Eukaryota</taxon>
        <taxon>Viridiplantae</taxon>
        <taxon>Streptophyta</taxon>
        <taxon>Embryophyta</taxon>
        <taxon>Tracheophyta</taxon>
        <taxon>Spermatophyta</taxon>
        <taxon>Magnoliopsida</taxon>
        <taxon>Magnoliidae</taxon>
        <taxon>Laurales</taxon>
        <taxon>Lauraceae</taxon>
        <taxon>Persea</taxon>
    </lineage>
</organism>
<dbReference type="EMBL" id="CM056814">
    <property type="protein sequence ID" value="KAJ8628466.1"/>
    <property type="molecule type" value="Genomic_DNA"/>
</dbReference>
<evidence type="ECO:0000313" key="2">
    <source>
        <dbReference type="Proteomes" id="UP001234297"/>
    </source>
</evidence>
<proteinExistence type="predicted"/>
<reference evidence="1 2" key="1">
    <citation type="journal article" date="2022" name="Hortic Res">
        <title>A haplotype resolved chromosomal level avocado genome allows analysis of novel avocado genes.</title>
        <authorList>
            <person name="Nath O."/>
            <person name="Fletcher S.J."/>
            <person name="Hayward A."/>
            <person name="Shaw L.M."/>
            <person name="Masouleh A.K."/>
            <person name="Furtado A."/>
            <person name="Henry R.J."/>
            <person name="Mitter N."/>
        </authorList>
    </citation>
    <scope>NUCLEOTIDE SEQUENCE [LARGE SCALE GENOMIC DNA]</scope>
    <source>
        <strain evidence="2">cv. Hass</strain>
    </source>
</reference>
<accession>A0ACC2L4M2</accession>
<keyword evidence="2" id="KW-1185">Reference proteome</keyword>
<evidence type="ECO:0000313" key="1">
    <source>
        <dbReference type="EMBL" id="KAJ8628466.1"/>
    </source>
</evidence>
<comment type="caution">
    <text evidence="1">The sequence shown here is derived from an EMBL/GenBank/DDBJ whole genome shotgun (WGS) entry which is preliminary data.</text>
</comment>